<keyword evidence="1" id="KW-0696">RNA-directed RNA polymerase</keyword>
<reference evidence="5" key="1">
    <citation type="journal article" date="2020" name="Virus Evol.">
        <title>Analysis of the virome associated to grapevine downy mildew lesions reveals new mycovirus lineages.</title>
        <authorList>
            <person name="Chiapello M."/>
            <person name="Rodriguez-Romero J."/>
            <person name="Ayllon M.A."/>
            <person name="Turina M."/>
        </authorList>
    </citation>
    <scope>NUCLEOTIDE SEQUENCE</scope>
    <source>
        <strain evidence="5">DMS4_34466</strain>
    </source>
</reference>
<dbReference type="Pfam" id="PF05919">
    <property type="entry name" value="Mitovir_RNA_pol"/>
    <property type="match status" value="1"/>
</dbReference>
<feature type="region of interest" description="Disordered" evidence="4">
    <location>
        <begin position="144"/>
        <end position="169"/>
    </location>
</feature>
<dbReference type="Proteomes" id="UP000830905">
    <property type="component" value="Segment"/>
</dbReference>
<evidence type="ECO:0000256" key="2">
    <source>
        <dbReference type="ARBA" id="ARBA00022679"/>
    </source>
</evidence>
<name>A0ABX6FKV8_9VIRU</name>
<dbReference type="EMBL" id="MN532602">
    <property type="protein sequence ID" value="QGY72545.1"/>
    <property type="molecule type" value="Genomic_RNA"/>
</dbReference>
<evidence type="ECO:0000313" key="6">
    <source>
        <dbReference type="Proteomes" id="UP000830905"/>
    </source>
</evidence>
<evidence type="ECO:0000256" key="1">
    <source>
        <dbReference type="ARBA" id="ARBA00022484"/>
    </source>
</evidence>
<keyword evidence="6" id="KW-1185">Reference proteome</keyword>
<dbReference type="SUPFAM" id="SSF56672">
    <property type="entry name" value="DNA/RNA polymerases"/>
    <property type="match status" value="1"/>
</dbReference>
<dbReference type="InterPro" id="IPR043502">
    <property type="entry name" value="DNA/RNA_pol_sf"/>
</dbReference>
<accession>A0ABX6FKV8</accession>
<evidence type="ECO:0000256" key="4">
    <source>
        <dbReference type="SAM" id="MobiDB-lite"/>
    </source>
</evidence>
<organism evidence="5 6">
    <name type="scientific">Plasmopara viticola lesion associated ourmia-like virus 15</name>
    <dbReference type="NCBI Taxonomy" id="2686482"/>
    <lineage>
        <taxon>Viruses</taxon>
        <taxon>Riboviria</taxon>
        <taxon>Orthornavirae</taxon>
        <taxon>Lenarviricota</taxon>
        <taxon>Miaviricetes</taxon>
        <taxon>Ourlivirales</taxon>
        <taxon>Botourmiaviridae</taxon>
        <taxon>Magoulivirus</taxon>
        <taxon>Magoulivirus lambdaplasmoparae</taxon>
    </lineage>
</organism>
<sequence>MVTADKTTGSVVLLAPHLEDFESFVACLERLYGCSLTRPQFETPKQIKSFCTGLIEGEKNHLWKADICGLSAQSRFGIAHSLFLFRKTLPGEKPQVDAYVRKLCTPQSAPDEEFKSFALNLTRKLFRHGWDRTYLDHALTNTFSNSSSAESGRKAGGGRGLDSQSREQRSEFTTYVINSVAPRPRGVSRVQAIDTGGKWRIISIPPRVDNALRPLHKAMYSHLSRFDWLLRGDAKAARFKDFSPVEGEVFVSGDYESATDNLNADLQKAILSELLERSYSVPQGIREHALSVYSSRLGYDGTNELFVQQRGQLMGQLTSFPLLCLVNYITFRYSIRRDHVPVRINGDDIVFRATPAEVSRWERNVAKGGLTLSKGKTLVHSRAFTLNSTPFWSHRSGGARLVGFVRSSALFPKGVLSEQIESLNGRFYSACSGYGGRRRSVVRTLFLHRNQKPIHASRRSVTRGLGMAAGEQEIKGAGLWFRELYYLEQIEEPLLPSLDGRVPVRGWKQVPKAWLAKESHKSWEQRWAAACVYHAWFSDFTLSSFSEDTKMSKIREGVPPYGLGSLISSRVRVMLRMTRSMIWKWVNLRRNASVFGRVRGMKSQMIWVEVNELPKRSSLQFVKGTI</sequence>
<dbReference type="GeneID" id="80538703"/>
<proteinExistence type="predicted"/>
<keyword evidence="2" id="KW-0808">Transferase</keyword>
<evidence type="ECO:0000313" key="5">
    <source>
        <dbReference type="EMBL" id="QGY72545.1"/>
    </source>
</evidence>
<protein>
    <submittedName>
        <fullName evidence="5">RNA dependent RNA polymerase</fullName>
    </submittedName>
</protein>
<dbReference type="InterPro" id="IPR008686">
    <property type="entry name" value="RNA_pol_mitovir"/>
</dbReference>
<dbReference type="RefSeq" id="YP_010800215.1">
    <property type="nucleotide sequence ID" value="NC_076750.1"/>
</dbReference>
<keyword evidence="3" id="KW-0548">Nucleotidyltransferase</keyword>
<evidence type="ECO:0000256" key="3">
    <source>
        <dbReference type="ARBA" id="ARBA00022695"/>
    </source>
</evidence>